<feature type="domain" description="Mre11 DNA-binding" evidence="1">
    <location>
        <begin position="60"/>
        <end position="121"/>
    </location>
</feature>
<dbReference type="PANTHER" id="PTHR10139:SF1">
    <property type="entry name" value="DOUBLE-STRAND BREAK REPAIR PROTEIN MRE11"/>
    <property type="match status" value="1"/>
</dbReference>
<dbReference type="Pfam" id="PF04152">
    <property type="entry name" value="Mre11_DNA_bind"/>
    <property type="match status" value="1"/>
</dbReference>
<dbReference type="InterPro" id="IPR029052">
    <property type="entry name" value="Metallo-depent_PP-like"/>
</dbReference>
<organism evidence="2 3">
    <name type="scientific">Prorocentrum cordatum</name>
    <dbReference type="NCBI Taxonomy" id="2364126"/>
    <lineage>
        <taxon>Eukaryota</taxon>
        <taxon>Sar</taxon>
        <taxon>Alveolata</taxon>
        <taxon>Dinophyceae</taxon>
        <taxon>Prorocentrales</taxon>
        <taxon>Prorocentraceae</taxon>
        <taxon>Prorocentrum</taxon>
    </lineage>
</organism>
<sequence length="150" mass="16065">MLPAFLDLVIQSHDCEVTPRENLQGEFYVVQPGSSVATSLSQGETKLKHIALIHVKGGAFQCVPTPLWTTRPLMFGEVSLSDSGLLRTDTQAIWDHLTSKIDELILQGQEECRARKRELEKRGNGGAPAGGVSAPLKAVCPSAAADGSRG</sequence>
<comment type="caution">
    <text evidence="2">The sequence shown here is derived from an EMBL/GenBank/DDBJ whole genome shotgun (WGS) entry which is preliminary data.</text>
</comment>
<name>A0ABN9PMY6_9DINO</name>
<evidence type="ECO:0000259" key="1">
    <source>
        <dbReference type="Pfam" id="PF04152"/>
    </source>
</evidence>
<accession>A0ABN9PMY6</accession>
<keyword evidence="3" id="KW-1185">Reference proteome</keyword>
<dbReference type="PANTHER" id="PTHR10139">
    <property type="entry name" value="DOUBLE-STRAND BREAK REPAIR PROTEIN MRE11"/>
    <property type="match status" value="1"/>
</dbReference>
<protein>
    <recommendedName>
        <fullName evidence="1">Mre11 DNA-binding domain-containing protein</fullName>
    </recommendedName>
</protein>
<evidence type="ECO:0000313" key="3">
    <source>
        <dbReference type="Proteomes" id="UP001189429"/>
    </source>
</evidence>
<dbReference type="EMBL" id="CAUYUJ010000869">
    <property type="protein sequence ID" value="CAK0792936.1"/>
    <property type="molecule type" value="Genomic_DNA"/>
</dbReference>
<dbReference type="Gene3D" id="3.60.21.10">
    <property type="match status" value="1"/>
</dbReference>
<reference evidence="2" key="1">
    <citation type="submission" date="2023-10" db="EMBL/GenBank/DDBJ databases">
        <authorList>
            <person name="Chen Y."/>
            <person name="Shah S."/>
            <person name="Dougan E. K."/>
            <person name="Thang M."/>
            <person name="Chan C."/>
        </authorList>
    </citation>
    <scope>NUCLEOTIDE SEQUENCE [LARGE SCALE GENOMIC DNA]</scope>
</reference>
<evidence type="ECO:0000313" key="2">
    <source>
        <dbReference type="EMBL" id="CAK0792936.1"/>
    </source>
</evidence>
<dbReference type="Proteomes" id="UP001189429">
    <property type="component" value="Unassembled WGS sequence"/>
</dbReference>
<proteinExistence type="predicted"/>
<dbReference type="InterPro" id="IPR007281">
    <property type="entry name" value="Mre11_DNA-bd"/>
</dbReference>
<gene>
    <name evidence="2" type="ORF">PCOR1329_LOCUS3381</name>
</gene>